<dbReference type="GO" id="GO:0009055">
    <property type="term" value="F:electron transfer activity"/>
    <property type="evidence" value="ECO:0007669"/>
    <property type="project" value="InterPro"/>
</dbReference>
<accession>A0A7W9A1F4</accession>
<keyword evidence="4" id="KW-0249">Electron transport</keyword>
<dbReference type="GO" id="GO:0020037">
    <property type="term" value="F:heme binding"/>
    <property type="evidence" value="ECO:0007669"/>
    <property type="project" value="InterPro"/>
</dbReference>
<proteinExistence type="predicted"/>
<gene>
    <name evidence="9" type="ORF">FHS65_000118</name>
</gene>
<dbReference type="EMBL" id="JACIJB010000001">
    <property type="protein sequence ID" value="MBB5659400.1"/>
    <property type="molecule type" value="Genomic_DNA"/>
</dbReference>
<dbReference type="RefSeq" id="WP_123286409.1">
    <property type="nucleotide sequence ID" value="NZ_JACIJB010000001.1"/>
</dbReference>
<dbReference type="PRINTS" id="PR00604">
    <property type="entry name" value="CYTCHRMECIAB"/>
</dbReference>
<feature type="signal peptide" evidence="7">
    <location>
        <begin position="1"/>
        <end position="20"/>
    </location>
</feature>
<protein>
    <submittedName>
        <fullName evidence="9">Cytochrome c</fullName>
    </submittedName>
</protein>
<keyword evidence="3 6" id="KW-0479">Metal-binding</keyword>
<dbReference type="PROSITE" id="PS51007">
    <property type="entry name" value="CYTC"/>
    <property type="match status" value="1"/>
</dbReference>
<dbReference type="SUPFAM" id="SSF46626">
    <property type="entry name" value="Cytochrome c"/>
    <property type="match status" value="1"/>
</dbReference>
<comment type="caution">
    <text evidence="9">The sequence shown here is derived from an EMBL/GenBank/DDBJ whole genome shotgun (WGS) entry which is preliminary data.</text>
</comment>
<dbReference type="InterPro" id="IPR036909">
    <property type="entry name" value="Cyt_c-like_dom_sf"/>
</dbReference>
<dbReference type="PANTHER" id="PTHR11961">
    <property type="entry name" value="CYTOCHROME C"/>
    <property type="match status" value="1"/>
</dbReference>
<evidence type="ECO:0000313" key="9">
    <source>
        <dbReference type="EMBL" id="MBB5659400.1"/>
    </source>
</evidence>
<evidence type="ECO:0000256" key="5">
    <source>
        <dbReference type="ARBA" id="ARBA00023004"/>
    </source>
</evidence>
<keyword evidence="7" id="KW-0732">Signal</keyword>
<dbReference type="Proteomes" id="UP000548978">
    <property type="component" value="Unassembled WGS sequence"/>
</dbReference>
<name>A0A7W9A1F4_9CAUL</name>
<dbReference type="Pfam" id="PF00034">
    <property type="entry name" value="Cytochrom_C"/>
    <property type="match status" value="1"/>
</dbReference>
<organism evidence="9 10">
    <name type="scientific">Brevundimonas halotolerans</name>
    <dbReference type="NCBI Taxonomy" id="69670"/>
    <lineage>
        <taxon>Bacteria</taxon>
        <taxon>Pseudomonadati</taxon>
        <taxon>Pseudomonadota</taxon>
        <taxon>Alphaproteobacteria</taxon>
        <taxon>Caulobacterales</taxon>
        <taxon>Caulobacteraceae</taxon>
        <taxon>Brevundimonas</taxon>
    </lineage>
</organism>
<evidence type="ECO:0000256" key="4">
    <source>
        <dbReference type="ARBA" id="ARBA00022982"/>
    </source>
</evidence>
<sequence>MTPSPTVRIATLALLALAVAACGESSGTATPKAPPPAPLTPEQIGVAIAALPTPYNDADYENGRRAFARCRACHTVTPGGPNMTGPNLYGVFGRAAGRHEGYNYSKALLAADFTWDGEQLDQWLANPRTFLPGNKMSFAGVPDDQDRRDLIAWLKIETSPR</sequence>
<keyword evidence="2 6" id="KW-0349">Heme</keyword>
<dbReference type="OrthoDB" id="9805828at2"/>
<feature type="chain" id="PRO_5030597656" evidence="7">
    <location>
        <begin position="21"/>
        <end position="161"/>
    </location>
</feature>
<evidence type="ECO:0000256" key="3">
    <source>
        <dbReference type="ARBA" id="ARBA00022723"/>
    </source>
</evidence>
<dbReference type="InterPro" id="IPR002327">
    <property type="entry name" value="Cyt_c_1A/1B"/>
</dbReference>
<keyword evidence="5 6" id="KW-0408">Iron</keyword>
<dbReference type="AlphaFoldDB" id="A0A7W9A1F4"/>
<evidence type="ECO:0000256" key="2">
    <source>
        <dbReference type="ARBA" id="ARBA00022617"/>
    </source>
</evidence>
<feature type="domain" description="Cytochrome c" evidence="8">
    <location>
        <begin position="58"/>
        <end position="158"/>
    </location>
</feature>
<evidence type="ECO:0000256" key="1">
    <source>
        <dbReference type="ARBA" id="ARBA00022448"/>
    </source>
</evidence>
<dbReference type="Gene3D" id="1.10.760.10">
    <property type="entry name" value="Cytochrome c-like domain"/>
    <property type="match status" value="1"/>
</dbReference>
<dbReference type="InterPro" id="IPR009056">
    <property type="entry name" value="Cyt_c-like_dom"/>
</dbReference>
<evidence type="ECO:0000256" key="6">
    <source>
        <dbReference type="PROSITE-ProRule" id="PRU00433"/>
    </source>
</evidence>
<reference evidence="9 10" key="1">
    <citation type="submission" date="2020-08" db="EMBL/GenBank/DDBJ databases">
        <title>Genomic Encyclopedia of Type Strains, Phase IV (KMG-IV): sequencing the most valuable type-strain genomes for metagenomic binning, comparative biology and taxonomic classification.</title>
        <authorList>
            <person name="Goeker M."/>
        </authorList>
    </citation>
    <scope>NUCLEOTIDE SEQUENCE [LARGE SCALE GENOMIC DNA]</scope>
    <source>
        <strain evidence="9 10">DSM 24448</strain>
    </source>
</reference>
<keyword evidence="10" id="KW-1185">Reference proteome</keyword>
<evidence type="ECO:0000256" key="7">
    <source>
        <dbReference type="SAM" id="SignalP"/>
    </source>
</evidence>
<evidence type="ECO:0000259" key="8">
    <source>
        <dbReference type="PROSITE" id="PS51007"/>
    </source>
</evidence>
<keyword evidence="1" id="KW-0813">Transport</keyword>
<dbReference type="GO" id="GO:0046872">
    <property type="term" value="F:metal ion binding"/>
    <property type="evidence" value="ECO:0007669"/>
    <property type="project" value="UniProtKB-KW"/>
</dbReference>
<evidence type="ECO:0000313" key="10">
    <source>
        <dbReference type="Proteomes" id="UP000548978"/>
    </source>
</evidence>